<dbReference type="InterPro" id="IPR052382">
    <property type="entry name" value="ABHD10_acyl-thioesterase"/>
</dbReference>
<evidence type="ECO:0000313" key="4">
    <source>
        <dbReference type="RefSeq" id="XP_006812188.1"/>
    </source>
</evidence>
<keyword evidence="1" id="KW-0378">Hydrolase</keyword>
<evidence type="ECO:0000256" key="1">
    <source>
        <dbReference type="ARBA" id="ARBA00022801"/>
    </source>
</evidence>
<gene>
    <name evidence="4" type="primary">LOC102804682</name>
</gene>
<evidence type="ECO:0000313" key="3">
    <source>
        <dbReference type="Proteomes" id="UP000694865"/>
    </source>
</evidence>
<sequence>MSRWLVGNYFALPRTTGLRMRCEIFHYIYGFDREIFSNNSAMWHGRIAYKNAILSARSKYEAVFNPAIKKISSFEQSPLKNLDRGGGSSLAYRFTPGKSPGIMFIPGYMSNMNGGKALALEKYSKENGHSFVRFDYQTEDFSINPVKTVQTCIGDCLAVFDRLTQGPQYIVGSSMGTCMMLLLALERPERIVGLIGVAAFTAFPKHNQIADTLMQAEDLMKYQSMLLGDSINITCPVRLIHGMDDDTVPSESSLDIARRLKSNDVDVILRKCGKHRMSTDRDLDLLIQTLDQLIRHSAKL</sequence>
<dbReference type="SUPFAM" id="SSF53474">
    <property type="entry name" value="alpha/beta-Hydrolases"/>
    <property type="match status" value="1"/>
</dbReference>
<proteinExistence type="predicted"/>
<dbReference type="RefSeq" id="XP_006812188.1">
    <property type="nucleotide sequence ID" value="XM_006812125.1"/>
</dbReference>
<feature type="domain" description="Peptidase S9 prolyl oligopeptidase catalytic" evidence="2">
    <location>
        <begin position="155"/>
        <end position="270"/>
    </location>
</feature>
<dbReference type="InterPro" id="IPR001375">
    <property type="entry name" value="Peptidase_S9_cat"/>
</dbReference>
<name>A0ABM0LWP7_SACKO</name>
<dbReference type="Gene3D" id="3.40.50.1820">
    <property type="entry name" value="alpha/beta hydrolase"/>
    <property type="match status" value="1"/>
</dbReference>
<protein>
    <submittedName>
        <fullName evidence="4">Mycophenolic acid acyl-glucuronide esterase, mitochondrial-like</fullName>
    </submittedName>
</protein>
<organism evidence="3 4">
    <name type="scientific">Saccoglossus kowalevskii</name>
    <name type="common">Acorn worm</name>
    <dbReference type="NCBI Taxonomy" id="10224"/>
    <lineage>
        <taxon>Eukaryota</taxon>
        <taxon>Metazoa</taxon>
        <taxon>Hemichordata</taxon>
        <taxon>Enteropneusta</taxon>
        <taxon>Harrimaniidae</taxon>
        <taxon>Saccoglossus</taxon>
    </lineage>
</organism>
<dbReference type="PANTHER" id="PTHR16138">
    <property type="entry name" value="MYCOPHENOLIC ACID ACYL-GLUCURONIDE ESTERASE, MITOCHONDRIAL"/>
    <property type="match status" value="1"/>
</dbReference>
<dbReference type="Pfam" id="PF00326">
    <property type="entry name" value="Peptidase_S9"/>
    <property type="match status" value="1"/>
</dbReference>
<accession>A0ABM0LWP7</accession>
<dbReference type="Proteomes" id="UP000694865">
    <property type="component" value="Unplaced"/>
</dbReference>
<keyword evidence="3" id="KW-1185">Reference proteome</keyword>
<evidence type="ECO:0000259" key="2">
    <source>
        <dbReference type="Pfam" id="PF00326"/>
    </source>
</evidence>
<dbReference type="PANTHER" id="PTHR16138:SF7">
    <property type="entry name" value="PALMITOYL-PROTEIN THIOESTERASE ABHD10, MITOCHONDRIAL"/>
    <property type="match status" value="1"/>
</dbReference>
<dbReference type="GeneID" id="102804682"/>
<reference evidence="4" key="1">
    <citation type="submission" date="2025-08" db="UniProtKB">
        <authorList>
            <consortium name="RefSeq"/>
        </authorList>
    </citation>
    <scope>IDENTIFICATION</scope>
    <source>
        <tissue evidence="4">Testes</tissue>
    </source>
</reference>
<dbReference type="InterPro" id="IPR029058">
    <property type="entry name" value="AB_hydrolase_fold"/>
</dbReference>